<evidence type="ECO:0000313" key="2">
    <source>
        <dbReference type="EMBL" id="PKU85835.1"/>
    </source>
</evidence>
<evidence type="ECO:0000313" key="3">
    <source>
        <dbReference type="Proteomes" id="UP000233837"/>
    </source>
</evidence>
<dbReference type="PANTHER" id="PTHR14659:SF1">
    <property type="entry name" value="ALPHA- AND GAMMA-ADAPTIN-BINDING PROTEIN P34"/>
    <property type="match status" value="1"/>
</dbReference>
<evidence type="ECO:0000256" key="1">
    <source>
        <dbReference type="SAM" id="MobiDB-lite"/>
    </source>
</evidence>
<feature type="compositionally biased region" description="Acidic residues" evidence="1">
    <location>
        <begin position="1"/>
        <end position="11"/>
    </location>
</feature>
<protein>
    <submittedName>
        <fullName evidence="2">Uncharacterized protein</fullName>
    </submittedName>
</protein>
<proteinExistence type="predicted"/>
<sequence length="451" mass="49836">MGREMDAEEEGPMSSHQSKPGILIVGCPNIGKRTLLSSKFLTFFHFLRLLSIDVPEIPNLSSGILCQGWNLETKYYSAELSIWTANIDNGISLQRLLASNQLAALVMVFDMSDESSFITLKDWVTGIDIGSFEILLCIGNKADLVPGHYAHAEYRRRLQKQGELSEDPHPEFWDYGIIETESYSLLGNEDPSAEIKKSCMEWCIERNIEYIEACASNVDFDKCLSVDGDVQGVERLYGALAAHMWPGMILKSGNMINFPQLVEKEDFTDEDTDYEIEYEVLSGGADEPWDTTEDPGASSSMPKAGNKDSGAGDEGNIVNNGDLIHSNDNIDRAAVRAEAYSASGNLHNPPNTDFASEAATVKESDTVKVLSEDQKLEPSTSDVQGQGFADAVELDEDLQFSYDDLERLMAEIGNMRGNLRLIPDFQRREMAAKLALKMAAMFGESSDEDGL</sequence>
<dbReference type="Proteomes" id="UP000233837">
    <property type="component" value="Unassembled WGS sequence"/>
</dbReference>
<organism evidence="2 3">
    <name type="scientific">Dendrobium catenatum</name>
    <dbReference type="NCBI Taxonomy" id="906689"/>
    <lineage>
        <taxon>Eukaryota</taxon>
        <taxon>Viridiplantae</taxon>
        <taxon>Streptophyta</taxon>
        <taxon>Embryophyta</taxon>
        <taxon>Tracheophyta</taxon>
        <taxon>Spermatophyta</taxon>
        <taxon>Magnoliopsida</taxon>
        <taxon>Liliopsida</taxon>
        <taxon>Asparagales</taxon>
        <taxon>Orchidaceae</taxon>
        <taxon>Epidendroideae</taxon>
        <taxon>Malaxideae</taxon>
        <taxon>Dendrobiinae</taxon>
        <taxon>Dendrobium</taxon>
    </lineage>
</organism>
<dbReference type="SUPFAM" id="SSF52540">
    <property type="entry name" value="P-loop containing nucleoside triphosphate hydrolases"/>
    <property type="match status" value="1"/>
</dbReference>
<dbReference type="AlphaFoldDB" id="A0A2I0XD50"/>
<dbReference type="PANTHER" id="PTHR14659">
    <property type="entry name" value="ALPHA- AND GAMMA-ADAPTIN-BINDING PROTEIN P34"/>
    <property type="match status" value="1"/>
</dbReference>
<dbReference type="InterPro" id="IPR019341">
    <property type="entry name" value="Alpha/Gamma-adaptin-bd_p34"/>
</dbReference>
<keyword evidence="3" id="KW-1185">Reference proteome</keyword>
<reference evidence="2 3" key="2">
    <citation type="journal article" date="2017" name="Nature">
        <title>The Apostasia genome and the evolution of orchids.</title>
        <authorList>
            <person name="Zhang G.Q."/>
            <person name="Liu K.W."/>
            <person name="Li Z."/>
            <person name="Lohaus R."/>
            <person name="Hsiao Y.Y."/>
            <person name="Niu S.C."/>
            <person name="Wang J.Y."/>
            <person name="Lin Y.C."/>
            <person name="Xu Q."/>
            <person name="Chen L.J."/>
            <person name="Yoshida K."/>
            <person name="Fujiwara S."/>
            <person name="Wang Z.W."/>
            <person name="Zhang Y.Q."/>
            <person name="Mitsuda N."/>
            <person name="Wang M."/>
            <person name="Liu G.H."/>
            <person name="Pecoraro L."/>
            <person name="Huang H.X."/>
            <person name="Xiao X.J."/>
            <person name="Lin M."/>
            <person name="Wu X.Y."/>
            <person name="Wu W.L."/>
            <person name="Chen Y.Y."/>
            <person name="Chang S.B."/>
            <person name="Sakamoto S."/>
            <person name="Ohme-Takagi M."/>
            <person name="Yagi M."/>
            <person name="Zeng S.J."/>
            <person name="Shen C.Y."/>
            <person name="Yeh C.M."/>
            <person name="Luo Y.B."/>
            <person name="Tsai W.C."/>
            <person name="Van de Peer Y."/>
            <person name="Liu Z.J."/>
        </authorList>
    </citation>
    <scope>NUCLEOTIDE SEQUENCE [LARGE SCALE GENOMIC DNA]</scope>
    <source>
        <tissue evidence="2">The whole plant</tissue>
    </source>
</reference>
<dbReference type="STRING" id="906689.A0A2I0XD50"/>
<feature type="region of interest" description="Disordered" evidence="1">
    <location>
        <begin position="282"/>
        <end position="324"/>
    </location>
</feature>
<dbReference type="EMBL" id="KZ501963">
    <property type="protein sequence ID" value="PKU85835.1"/>
    <property type="molecule type" value="Genomic_DNA"/>
</dbReference>
<dbReference type="Pfam" id="PF10199">
    <property type="entry name" value="Adaptin_binding"/>
    <property type="match status" value="1"/>
</dbReference>
<reference evidence="2 3" key="1">
    <citation type="journal article" date="2016" name="Sci. Rep.">
        <title>The Dendrobium catenatum Lindl. genome sequence provides insights into polysaccharide synthase, floral development and adaptive evolution.</title>
        <authorList>
            <person name="Zhang G.Q."/>
            <person name="Xu Q."/>
            <person name="Bian C."/>
            <person name="Tsai W.C."/>
            <person name="Yeh C.M."/>
            <person name="Liu K.W."/>
            <person name="Yoshida K."/>
            <person name="Zhang L.S."/>
            <person name="Chang S.B."/>
            <person name="Chen F."/>
            <person name="Shi Y."/>
            <person name="Su Y.Y."/>
            <person name="Zhang Y.Q."/>
            <person name="Chen L.J."/>
            <person name="Yin Y."/>
            <person name="Lin M."/>
            <person name="Huang H."/>
            <person name="Deng H."/>
            <person name="Wang Z.W."/>
            <person name="Zhu S.L."/>
            <person name="Zhao X."/>
            <person name="Deng C."/>
            <person name="Niu S.C."/>
            <person name="Huang J."/>
            <person name="Wang M."/>
            <person name="Liu G.H."/>
            <person name="Yang H.J."/>
            <person name="Xiao X.J."/>
            <person name="Hsiao Y.Y."/>
            <person name="Wu W.L."/>
            <person name="Chen Y.Y."/>
            <person name="Mitsuda N."/>
            <person name="Ohme-Takagi M."/>
            <person name="Luo Y.B."/>
            <person name="Van de Peer Y."/>
            <person name="Liu Z.J."/>
        </authorList>
    </citation>
    <scope>NUCLEOTIDE SEQUENCE [LARGE SCALE GENOMIC DNA]</scope>
    <source>
        <tissue evidence="2">The whole plant</tissue>
    </source>
</reference>
<dbReference type="InterPro" id="IPR027417">
    <property type="entry name" value="P-loop_NTPase"/>
</dbReference>
<name>A0A2I0XD50_9ASPA</name>
<feature type="region of interest" description="Disordered" evidence="1">
    <location>
        <begin position="1"/>
        <end position="20"/>
    </location>
</feature>
<dbReference type="Gene3D" id="3.40.50.11960">
    <property type="match status" value="1"/>
</dbReference>
<accession>A0A2I0XD50</accession>
<gene>
    <name evidence="2" type="ORF">MA16_Dca012491</name>
</gene>